<dbReference type="Gene3D" id="3.30.565.10">
    <property type="entry name" value="Histidine kinase-like ATPase, C-terminal domain"/>
    <property type="match status" value="1"/>
</dbReference>
<accession>A0ABT8MAC6</accession>
<evidence type="ECO:0000256" key="2">
    <source>
        <dbReference type="ARBA" id="ARBA00012438"/>
    </source>
</evidence>
<dbReference type="Gene3D" id="3.30.450.40">
    <property type="match status" value="1"/>
</dbReference>
<dbReference type="SUPFAM" id="SSF55874">
    <property type="entry name" value="ATPase domain of HSP90 chaperone/DNA topoisomerase II/histidine kinase"/>
    <property type="match status" value="1"/>
</dbReference>
<gene>
    <name evidence="8" type="ORF">FGU65_08330</name>
</gene>
<evidence type="ECO:0000256" key="4">
    <source>
        <dbReference type="ARBA" id="ARBA00022741"/>
    </source>
</evidence>
<dbReference type="InterPro" id="IPR003018">
    <property type="entry name" value="GAF"/>
</dbReference>
<keyword evidence="3" id="KW-0808">Transferase</keyword>
<keyword evidence="6" id="KW-0067">ATP-binding</keyword>
<dbReference type="SUPFAM" id="SSF55781">
    <property type="entry name" value="GAF domain-like"/>
    <property type="match status" value="1"/>
</dbReference>
<dbReference type="InterPro" id="IPR050980">
    <property type="entry name" value="2C_sensor_his_kinase"/>
</dbReference>
<dbReference type="InterPro" id="IPR003594">
    <property type="entry name" value="HATPase_dom"/>
</dbReference>
<dbReference type="PANTHER" id="PTHR44936:SF10">
    <property type="entry name" value="SENSOR PROTEIN RSTB"/>
    <property type="match status" value="1"/>
</dbReference>
<feature type="domain" description="Histidine kinase" evidence="7">
    <location>
        <begin position="381"/>
        <end position="488"/>
    </location>
</feature>
<dbReference type="Pfam" id="PF02518">
    <property type="entry name" value="HATPase_c"/>
    <property type="match status" value="1"/>
</dbReference>
<dbReference type="InterPro" id="IPR036890">
    <property type="entry name" value="HATPase_C_sf"/>
</dbReference>
<dbReference type="SMART" id="SM00065">
    <property type="entry name" value="GAF"/>
    <property type="match status" value="1"/>
</dbReference>
<dbReference type="EMBL" id="VCYH01000005">
    <property type="protein sequence ID" value="MDN7024893.1"/>
    <property type="molecule type" value="Genomic_DNA"/>
</dbReference>
<evidence type="ECO:0000256" key="1">
    <source>
        <dbReference type="ARBA" id="ARBA00000085"/>
    </source>
</evidence>
<reference evidence="8" key="1">
    <citation type="submission" date="2019-05" db="EMBL/GenBank/DDBJ databases">
        <title>Methanoculleus sp. FWC-SCC1, a methanogenic archaeon isolated from deep marine cold seep.</title>
        <authorList>
            <person name="Chen Y.-W."/>
            <person name="Chen S.-C."/>
            <person name="Teng N.-H."/>
            <person name="Lai M.-C."/>
        </authorList>
    </citation>
    <scope>NUCLEOTIDE SEQUENCE</scope>
    <source>
        <strain evidence="8">FWC-SCC1</strain>
    </source>
</reference>
<protein>
    <recommendedName>
        <fullName evidence="2">histidine kinase</fullName>
        <ecNumber evidence="2">2.7.13.3</ecNumber>
    </recommendedName>
</protein>
<dbReference type="InterPro" id="IPR004358">
    <property type="entry name" value="Sig_transdc_His_kin-like_C"/>
</dbReference>
<dbReference type="Pfam" id="PF13185">
    <property type="entry name" value="GAF_2"/>
    <property type="match status" value="1"/>
</dbReference>
<dbReference type="RefSeq" id="WP_301664017.1">
    <property type="nucleotide sequence ID" value="NZ_VCYH01000005.1"/>
</dbReference>
<evidence type="ECO:0000256" key="3">
    <source>
        <dbReference type="ARBA" id="ARBA00022679"/>
    </source>
</evidence>
<organism evidence="8 9">
    <name type="scientific">Methanoculleus frigidifontis</name>
    <dbReference type="NCBI Taxonomy" id="2584085"/>
    <lineage>
        <taxon>Archaea</taxon>
        <taxon>Methanobacteriati</taxon>
        <taxon>Methanobacteriota</taxon>
        <taxon>Stenosarchaea group</taxon>
        <taxon>Methanomicrobia</taxon>
        <taxon>Methanomicrobiales</taxon>
        <taxon>Methanomicrobiaceae</taxon>
        <taxon>Methanoculleus</taxon>
    </lineage>
</organism>
<keyword evidence="5" id="KW-0418">Kinase</keyword>
<comment type="catalytic activity">
    <reaction evidence="1">
        <text>ATP + protein L-histidine = ADP + protein N-phospho-L-histidine.</text>
        <dbReference type="EC" id="2.7.13.3"/>
    </reaction>
</comment>
<keyword evidence="9" id="KW-1185">Reference proteome</keyword>
<sequence length="489" mass="53231">MPDRMAPFEPLDILRELQVPVLILDGTGEVLFANRSFEALFGSAGVQEVIRIVRAGGFRPGTFTFPARANYRTLEVDVRLHTAGRGDPLCLVTAADAADRVSSEADLQFCNRRLEIINRIIHASASPMTLEEILQAVIRQTVELMDFDAGAVYLVDRHRRRADIRAFYGMYDLYFPDVLTIEICRARYREVFGEGRACYAEKYCSVEHETGELGVFSLASIPITGPSGVIGSVNIASSSFHRFTSLEKDILEAIGEEIGGAIARAVLAEDLESAHREADFYLDLMVHDINNANTIALGNLGVLESRLDGSFAEEIRKVENGLCASSEIIAGVSRLRSLTEPMHAPEAVNLDAVIRNAIRLFPDAKIVYAGTAAKVRADDLLTEVFANIVGNAVKFGGADTRVTVSVAERGDDMLVTVADTGPGIPDTLKETIFNRLERGGGRRPGMGLGLYISRRLVERYGGRIWVEDRDAGDPGAGTSVRVLLVAAGN</sequence>
<evidence type="ECO:0000256" key="5">
    <source>
        <dbReference type="ARBA" id="ARBA00022777"/>
    </source>
</evidence>
<evidence type="ECO:0000259" key="7">
    <source>
        <dbReference type="PROSITE" id="PS50109"/>
    </source>
</evidence>
<dbReference type="PROSITE" id="PS50109">
    <property type="entry name" value="HIS_KIN"/>
    <property type="match status" value="1"/>
</dbReference>
<dbReference type="InterPro" id="IPR029016">
    <property type="entry name" value="GAF-like_dom_sf"/>
</dbReference>
<dbReference type="PANTHER" id="PTHR44936">
    <property type="entry name" value="SENSOR PROTEIN CREC"/>
    <property type="match status" value="1"/>
</dbReference>
<dbReference type="EC" id="2.7.13.3" evidence="2"/>
<evidence type="ECO:0000256" key="6">
    <source>
        <dbReference type="ARBA" id="ARBA00022840"/>
    </source>
</evidence>
<evidence type="ECO:0000313" key="9">
    <source>
        <dbReference type="Proteomes" id="UP001168338"/>
    </source>
</evidence>
<dbReference type="Proteomes" id="UP001168338">
    <property type="component" value="Unassembled WGS sequence"/>
</dbReference>
<name>A0ABT8MAC6_9EURY</name>
<dbReference type="SMART" id="SM00387">
    <property type="entry name" value="HATPase_c"/>
    <property type="match status" value="1"/>
</dbReference>
<evidence type="ECO:0000313" key="8">
    <source>
        <dbReference type="EMBL" id="MDN7024893.1"/>
    </source>
</evidence>
<keyword evidence="4" id="KW-0547">Nucleotide-binding</keyword>
<dbReference type="InterPro" id="IPR005467">
    <property type="entry name" value="His_kinase_dom"/>
</dbReference>
<proteinExistence type="predicted"/>
<comment type="caution">
    <text evidence="8">The sequence shown here is derived from an EMBL/GenBank/DDBJ whole genome shotgun (WGS) entry which is preliminary data.</text>
</comment>
<dbReference type="PRINTS" id="PR00344">
    <property type="entry name" value="BCTRLSENSOR"/>
</dbReference>